<dbReference type="InterPro" id="IPR001173">
    <property type="entry name" value="Glyco_trans_2-like"/>
</dbReference>
<evidence type="ECO:0000256" key="2">
    <source>
        <dbReference type="ARBA" id="ARBA00022676"/>
    </source>
</evidence>
<evidence type="ECO:0000313" key="6">
    <source>
        <dbReference type="Proteomes" id="UP000234882"/>
    </source>
</evidence>
<dbReference type="Pfam" id="PF00535">
    <property type="entry name" value="Glycos_transf_2"/>
    <property type="match status" value="1"/>
</dbReference>
<evidence type="ECO:0000256" key="1">
    <source>
        <dbReference type="ARBA" id="ARBA00006739"/>
    </source>
</evidence>
<dbReference type="SUPFAM" id="SSF53756">
    <property type="entry name" value="UDP-Glycosyltransferase/glycogen phosphorylase"/>
    <property type="match status" value="1"/>
</dbReference>
<organism evidence="5 6">
    <name type="scientific">Paracoccus jeotgali</name>
    <dbReference type="NCBI Taxonomy" id="2065379"/>
    <lineage>
        <taxon>Bacteria</taxon>
        <taxon>Pseudomonadati</taxon>
        <taxon>Pseudomonadota</taxon>
        <taxon>Alphaproteobacteria</taxon>
        <taxon>Rhodobacterales</taxon>
        <taxon>Paracoccaceae</taxon>
        <taxon>Paracoccus</taxon>
    </lineage>
</organism>
<dbReference type="AlphaFoldDB" id="A0A2K9MHP2"/>
<dbReference type="KEGG" id="paru:CYR75_12510"/>
<dbReference type="InterPro" id="IPR029044">
    <property type="entry name" value="Nucleotide-diphossugar_trans"/>
</dbReference>
<dbReference type="OrthoDB" id="9771846at2"/>
<evidence type="ECO:0000256" key="3">
    <source>
        <dbReference type="ARBA" id="ARBA00022679"/>
    </source>
</evidence>
<dbReference type="RefSeq" id="WP_101500337.1">
    <property type="nucleotide sequence ID" value="NZ_CP025583.1"/>
</dbReference>
<dbReference type="PANTHER" id="PTHR43179">
    <property type="entry name" value="RHAMNOSYLTRANSFERASE WBBL"/>
    <property type="match status" value="1"/>
</dbReference>
<dbReference type="PANTHER" id="PTHR43179:SF12">
    <property type="entry name" value="GALACTOFURANOSYLTRANSFERASE GLFT2"/>
    <property type="match status" value="1"/>
</dbReference>
<dbReference type="GO" id="GO:0016757">
    <property type="term" value="F:glycosyltransferase activity"/>
    <property type="evidence" value="ECO:0007669"/>
    <property type="project" value="UniProtKB-KW"/>
</dbReference>
<evidence type="ECO:0000259" key="4">
    <source>
        <dbReference type="Pfam" id="PF00535"/>
    </source>
</evidence>
<protein>
    <submittedName>
        <fullName evidence="5">Glycosyl transferase</fullName>
    </submittedName>
</protein>
<dbReference type="Gene3D" id="3.40.50.2000">
    <property type="entry name" value="Glycogen Phosphorylase B"/>
    <property type="match status" value="1"/>
</dbReference>
<keyword evidence="3 5" id="KW-0808">Transferase</keyword>
<accession>A0A2K9MHP2</accession>
<feature type="domain" description="Glycosyltransferase 2-like" evidence="4">
    <location>
        <begin position="201"/>
        <end position="345"/>
    </location>
</feature>
<reference evidence="6" key="1">
    <citation type="submission" date="2017-12" db="EMBL/GenBank/DDBJ databases">
        <title>Genomic analysis of Paracoccus sp. CBA4604.</title>
        <authorList>
            <person name="Roh S.W."/>
            <person name="Kim J.Y."/>
            <person name="Kim J.S."/>
        </authorList>
    </citation>
    <scope>NUCLEOTIDE SEQUENCE [LARGE SCALE GENOMIC DNA]</scope>
    <source>
        <strain evidence="6">CBA4604</strain>
    </source>
</reference>
<dbReference type="SUPFAM" id="SSF53448">
    <property type="entry name" value="Nucleotide-diphospho-sugar transferases"/>
    <property type="match status" value="1"/>
</dbReference>
<proteinExistence type="inferred from homology"/>
<dbReference type="Gene3D" id="3.90.550.10">
    <property type="entry name" value="Spore Coat Polysaccharide Biosynthesis Protein SpsA, Chain A"/>
    <property type="match status" value="1"/>
</dbReference>
<evidence type="ECO:0000313" key="5">
    <source>
        <dbReference type="EMBL" id="AUM74992.1"/>
    </source>
</evidence>
<keyword evidence="6" id="KW-1185">Reference proteome</keyword>
<comment type="similarity">
    <text evidence="1">Belongs to the glycosyltransferase 2 family.</text>
</comment>
<keyword evidence="2" id="KW-0328">Glycosyltransferase</keyword>
<sequence>MLSRLLLSVFNRYARRHGRLRKPGFMILDRSGRRIGQVDDIMVEDGRLRVKGWAVAERVGLGSAEQQVESAPSISRRDVRSMFGDMAGDNSGFILELPLADGPASVWIRRGAETLVYPIAAIRRRELALMRLRQIPPFARDVIRASPAALAWLRRRDAASAVRIKAALGLNDQSRPVRIDAQAFAPDDDRPLPGLPGGRISIIVPIYDGFDLLPEVLGRVLRHTDLPFHLILIEDASPDPRVRPWLRDWVGQQDESRVTLLENDSNLGFIQSVNRGFQTALVDGGHVVLLNADALVPQGWASRLLAPIRHSADVASVTPMSNDAEIFNAPVITKRSDLAPGQLDAMDALLADRLGAGQRAEAPTGVGFCMAMNVEYLRALPEFDTSFGKGYGEEVDWCQRARLRGGRNLGLGGLFVEHRGGVSFGSEAKQQLMRQNSVVISTRYPQFDAQVQSFIRNDPLLASRLAWGLAWAATRGPDARGKGGRVRVYLVHDMGGGAEHDAARRARLDLKAGDTPVMLRVGGLSRWQIELATPIGVTRAETDDTELMLHLLNLVPEKTVIYSCGVGDRDPMSLPDILLALCQGSGDRLEVLFHDYFPLSPSYTLLDSDEVYRGVPEAETNTDPAHELVTPDGQRVTLAQWRAAWGRLMARADRLEVFSDNGAGIVAAAYPDHAAKIAVTPHRMLHVVPELPKPAPDAPPVIGVLGNIGLHKGATVLRDLSALLARSGQAQLAVIGSVDPSYPLAPSARVHGHYKPADIPALVSRYGITCWLIPSIVPETFSFTTHECLATGLPVWAFDLGAQGDSVASHAAERGQGGVLPIPQGPGDLQAMVDSMTAS</sequence>
<gene>
    <name evidence="5" type="ORF">CYR75_12510</name>
</gene>
<name>A0A2K9MHP2_9RHOB</name>
<dbReference type="EMBL" id="CP025583">
    <property type="protein sequence ID" value="AUM74992.1"/>
    <property type="molecule type" value="Genomic_DNA"/>
</dbReference>
<dbReference type="Proteomes" id="UP000234882">
    <property type="component" value="Chromosome"/>
</dbReference>